<feature type="compositionally biased region" description="Low complexity" evidence="4">
    <location>
        <begin position="439"/>
        <end position="454"/>
    </location>
</feature>
<sequence length="521" mass="56789">MAGPIRSEPRSETRAAIAQMSTAVPVTAPRPPNAWILYRSDKLKQLPEPAKGEPKRAQADVSRLISTMWRNESDATRAYYEQLADLRKAEHSLMYPGYRYVPMKKEERAALREQRKLEKEQGKKNRQNQRPHRGTSSQPQPSSSTAPTPVPSSALQIFPPIKAGTVYYPMELFGVAGPSPPVSAASSPEPTSSPEYTTSEEELNDTNPPTTKTSPQPSSSANPYLVYFNPGGKHQSQPTFPTTFTFVPQPSTSASATPLLQSPLVQQPQLEPSQANDHLQLPSSTSHVDYSSIMDNANQFQNIEQHHQGFQLPPLLDNLTFDVDQDFFASANALLDPNSSMGNSLDALFVSDNIFSLNNINPDLFQPLPTGGELLINLGGEYPDMDFSALIDMGMLDPTMNSNPSLLLNPEPNRADDNLYSSNNDLDQSGLYELLSTSLEEYSSSPSTSSQHSMPPTPAPLQPALSVDLSNTESQKSTSAYVPPSGAAQASSRRVGGSWKPPPFIHNEGSLDNMSVMLSAS</sequence>
<feature type="compositionally biased region" description="Low complexity" evidence="4">
    <location>
        <begin position="206"/>
        <end position="220"/>
    </location>
</feature>
<feature type="region of interest" description="Disordered" evidence="4">
    <location>
        <begin position="439"/>
        <end position="512"/>
    </location>
</feature>
<name>A0A5C3KYI1_COPMA</name>
<feature type="region of interest" description="Disordered" evidence="4">
    <location>
        <begin position="112"/>
        <end position="153"/>
    </location>
</feature>
<dbReference type="Pfam" id="PF00505">
    <property type="entry name" value="HMG_box"/>
    <property type="match status" value="1"/>
</dbReference>
<dbReference type="Proteomes" id="UP000307440">
    <property type="component" value="Unassembled WGS sequence"/>
</dbReference>
<dbReference type="GO" id="GO:0005634">
    <property type="term" value="C:nucleus"/>
    <property type="evidence" value="ECO:0007669"/>
    <property type="project" value="UniProtKB-UniRule"/>
</dbReference>
<evidence type="ECO:0000256" key="3">
    <source>
        <dbReference type="PROSITE-ProRule" id="PRU00267"/>
    </source>
</evidence>
<evidence type="ECO:0000256" key="1">
    <source>
        <dbReference type="ARBA" id="ARBA00023125"/>
    </source>
</evidence>
<dbReference type="CDD" id="cd01389">
    <property type="entry name" value="HMG-box_ROX1-like"/>
    <property type="match status" value="1"/>
</dbReference>
<keyword evidence="1 3" id="KW-0238">DNA-binding</keyword>
<evidence type="ECO:0000259" key="5">
    <source>
        <dbReference type="PROSITE" id="PS50118"/>
    </source>
</evidence>
<feature type="region of interest" description="Disordered" evidence="4">
    <location>
        <begin position="179"/>
        <end position="223"/>
    </location>
</feature>
<accession>A0A5C3KYI1</accession>
<feature type="domain" description="HMG box" evidence="5">
    <location>
        <begin position="28"/>
        <end position="99"/>
    </location>
</feature>
<dbReference type="GO" id="GO:0000978">
    <property type="term" value="F:RNA polymerase II cis-regulatory region sequence-specific DNA binding"/>
    <property type="evidence" value="ECO:0007669"/>
    <property type="project" value="TreeGrafter"/>
</dbReference>
<feature type="compositionally biased region" description="Low complexity" evidence="4">
    <location>
        <begin position="182"/>
        <end position="197"/>
    </location>
</feature>
<organism evidence="6 7">
    <name type="scientific">Coprinopsis marcescibilis</name>
    <name type="common">Agaric fungus</name>
    <name type="synonym">Psathyrella marcescibilis</name>
    <dbReference type="NCBI Taxonomy" id="230819"/>
    <lineage>
        <taxon>Eukaryota</taxon>
        <taxon>Fungi</taxon>
        <taxon>Dikarya</taxon>
        <taxon>Basidiomycota</taxon>
        <taxon>Agaricomycotina</taxon>
        <taxon>Agaricomycetes</taxon>
        <taxon>Agaricomycetidae</taxon>
        <taxon>Agaricales</taxon>
        <taxon>Agaricineae</taxon>
        <taxon>Psathyrellaceae</taxon>
        <taxon>Coprinopsis</taxon>
    </lineage>
</organism>
<proteinExistence type="predicted"/>
<reference evidence="6 7" key="1">
    <citation type="journal article" date="2019" name="Nat. Ecol. Evol.">
        <title>Megaphylogeny resolves global patterns of mushroom evolution.</title>
        <authorList>
            <person name="Varga T."/>
            <person name="Krizsan K."/>
            <person name="Foldi C."/>
            <person name="Dima B."/>
            <person name="Sanchez-Garcia M."/>
            <person name="Sanchez-Ramirez S."/>
            <person name="Szollosi G.J."/>
            <person name="Szarkandi J.G."/>
            <person name="Papp V."/>
            <person name="Albert L."/>
            <person name="Andreopoulos W."/>
            <person name="Angelini C."/>
            <person name="Antonin V."/>
            <person name="Barry K.W."/>
            <person name="Bougher N.L."/>
            <person name="Buchanan P."/>
            <person name="Buyck B."/>
            <person name="Bense V."/>
            <person name="Catcheside P."/>
            <person name="Chovatia M."/>
            <person name="Cooper J."/>
            <person name="Damon W."/>
            <person name="Desjardin D."/>
            <person name="Finy P."/>
            <person name="Geml J."/>
            <person name="Haridas S."/>
            <person name="Hughes K."/>
            <person name="Justo A."/>
            <person name="Karasinski D."/>
            <person name="Kautmanova I."/>
            <person name="Kiss B."/>
            <person name="Kocsube S."/>
            <person name="Kotiranta H."/>
            <person name="LaButti K.M."/>
            <person name="Lechner B.E."/>
            <person name="Liimatainen K."/>
            <person name="Lipzen A."/>
            <person name="Lukacs Z."/>
            <person name="Mihaltcheva S."/>
            <person name="Morgado L.N."/>
            <person name="Niskanen T."/>
            <person name="Noordeloos M.E."/>
            <person name="Ohm R.A."/>
            <person name="Ortiz-Santana B."/>
            <person name="Ovrebo C."/>
            <person name="Racz N."/>
            <person name="Riley R."/>
            <person name="Savchenko A."/>
            <person name="Shiryaev A."/>
            <person name="Soop K."/>
            <person name="Spirin V."/>
            <person name="Szebenyi C."/>
            <person name="Tomsovsky M."/>
            <person name="Tulloss R.E."/>
            <person name="Uehling J."/>
            <person name="Grigoriev I.V."/>
            <person name="Vagvolgyi C."/>
            <person name="Papp T."/>
            <person name="Martin F.M."/>
            <person name="Miettinen O."/>
            <person name="Hibbett D.S."/>
            <person name="Nagy L.G."/>
        </authorList>
    </citation>
    <scope>NUCLEOTIDE SEQUENCE [LARGE SCALE GENOMIC DNA]</scope>
    <source>
        <strain evidence="6 7">CBS 121175</strain>
    </source>
</reference>
<gene>
    <name evidence="6" type="ORF">FA15DRAFT_755736</name>
</gene>
<dbReference type="GO" id="GO:0000981">
    <property type="term" value="F:DNA-binding transcription factor activity, RNA polymerase II-specific"/>
    <property type="evidence" value="ECO:0007669"/>
    <property type="project" value="TreeGrafter"/>
</dbReference>
<dbReference type="Gene3D" id="1.10.30.10">
    <property type="entry name" value="High mobility group box domain"/>
    <property type="match status" value="1"/>
</dbReference>
<dbReference type="EMBL" id="ML210185">
    <property type="protein sequence ID" value="TFK25502.1"/>
    <property type="molecule type" value="Genomic_DNA"/>
</dbReference>
<evidence type="ECO:0000313" key="7">
    <source>
        <dbReference type="Proteomes" id="UP000307440"/>
    </source>
</evidence>
<dbReference type="AlphaFoldDB" id="A0A5C3KYI1"/>
<evidence type="ECO:0000256" key="2">
    <source>
        <dbReference type="ARBA" id="ARBA00023242"/>
    </source>
</evidence>
<dbReference type="InterPro" id="IPR009071">
    <property type="entry name" value="HMG_box_dom"/>
</dbReference>
<keyword evidence="2 3" id="KW-0539">Nucleus</keyword>
<dbReference type="STRING" id="230819.A0A5C3KYI1"/>
<dbReference type="InterPro" id="IPR051356">
    <property type="entry name" value="SOX/SOX-like_TF"/>
</dbReference>
<dbReference type="PROSITE" id="PS50118">
    <property type="entry name" value="HMG_BOX_2"/>
    <property type="match status" value="1"/>
</dbReference>
<feature type="region of interest" description="Disordered" evidence="4">
    <location>
        <begin position="402"/>
        <end position="423"/>
    </location>
</feature>
<feature type="DNA-binding region" description="HMG box" evidence="3">
    <location>
        <begin position="28"/>
        <end position="99"/>
    </location>
</feature>
<evidence type="ECO:0000256" key="4">
    <source>
        <dbReference type="SAM" id="MobiDB-lite"/>
    </source>
</evidence>
<feature type="compositionally biased region" description="Basic and acidic residues" evidence="4">
    <location>
        <begin position="112"/>
        <end position="123"/>
    </location>
</feature>
<protein>
    <recommendedName>
        <fullName evidence="5">HMG box domain-containing protein</fullName>
    </recommendedName>
</protein>
<feature type="compositionally biased region" description="Low complexity" evidence="4">
    <location>
        <begin position="135"/>
        <end position="153"/>
    </location>
</feature>
<dbReference type="InterPro" id="IPR036910">
    <property type="entry name" value="HMG_box_dom_sf"/>
</dbReference>
<dbReference type="PANTHER" id="PTHR45789:SF2">
    <property type="entry name" value="FI18025P1"/>
    <property type="match status" value="1"/>
</dbReference>
<dbReference type="OrthoDB" id="6247875at2759"/>
<evidence type="ECO:0000313" key="6">
    <source>
        <dbReference type="EMBL" id="TFK25502.1"/>
    </source>
</evidence>
<dbReference type="PANTHER" id="PTHR45789">
    <property type="entry name" value="FI18025P1"/>
    <property type="match status" value="1"/>
</dbReference>
<dbReference type="SMART" id="SM00398">
    <property type="entry name" value="HMG"/>
    <property type="match status" value="1"/>
</dbReference>
<feature type="compositionally biased region" description="Polar residues" evidence="4">
    <location>
        <begin position="468"/>
        <end position="480"/>
    </location>
</feature>
<dbReference type="SUPFAM" id="SSF47095">
    <property type="entry name" value="HMG-box"/>
    <property type="match status" value="1"/>
</dbReference>
<feature type="compositionally biased region" description="Basic residues" evidence="4">
    <location>
        <begin position="124"/>
        <end position="133"/>
    </location>
</feature>
<keyword evidence="7" id="KW-1185">Reference proteome</keyword>